<proteinExistence type="predicted"/>
<dbReference type="PANTHER" id="PTHR43595:SF2">
    <property type="entry name" value="SMALL RIBOSOMAL SUBUNIT PROTEIN MS42"/>
    <property type="match status" value="1"/>
</dbReference>
<dbReference type="InterPro" id="IPR019832">
    <property type="entry name" value="Mn/Fe_SOD_C"/>
</dbReference>
<sequence length="255" mass="29222">MFLKSVQRSARGIHTVPKLANQDAWLKNGIKGLYSAQGFKESWVDYQQYLVDNLTMRTVGTLNETRTPFEIIKATYKNASDTTTFHYASQCFNNHLFFEQVADSGVTDSAPSPNLEYVINKSFGSLENLKADFEAELTTLNGQGWVFLVENNQKELEIVSCINEGTPYFHSRNQNLDLSSQITIDDVTQLDILSQFVKNGNKEPFNNVPLICFNSWHYAYLHDYGVNGKVEFLQKFWDCLNWNVINQRLFNQASL</sequence>
<evidence type="ECO:0000256" key="1">
    <source>
        <dbReference type="ARBA" id="ARBA00037226"/>
    </source>
</evidence>
<dbReference type="PANTHER" id="PTHR43595">
    <property type="entry name" value="37S RIBOSOMAL PROTEIN S26, MITOCHONDRIAL"/>
    <property type="match status" value="1"/>
</dbReference>
<dbReference type="AlphaFoldDB" id="A0A1B2JHT1"/>
<organism evidence="3 4">
    <name type="scientific">Komagataella pastoris</name>
    <name type="common">Yeast</name>
    <name type="synonym">Pichia pastoris</name>
    <dbReference type="NCBI Taxonomy" id="4922"/>
    <lineage>
        <taxon>Eukaryota</taxon>
        <taxon>Fungi</taxon>
        <taxon>Dikarya</taxon>
        <taxon>Ascomycota</taxon>
        <taxon>Saccharomycotina</taxon>
        <taxon>Pichiomycetes</taxon>
        <taxon>Pichiales</taxon>
        <taxon>Pichiaceae</taxon>
        <taxon>Komagataella</taxon>
    </lineage>
</organism>
<dbReference type="InterPro" id="IPR036314">
    <property type="entry name" value="SOD_C_sf"/>
</dbReference>
<dbReference type="Gene3D" id="3.55.40.20">
    <property type="entry name" value="Iron/manganese superoxide dismutase, C-terminal domain"/>
    <property type="match status" value="1"/>
</dbReference>
<comment type="function">
    <text evidence="1">Component of the mitochondrial ribosome (mitoribosome), a dedicated translation machinery responsible for the synthesis of mitochondrial genome-encoded proteins, including at least some of the essential transmembrane subunits of the mitochondrial respiratory chain. The mitoribosomes are attached to the mitochondrial inner membrane and translation products are cotranslationally integrated into the membrane.</text>
</comment>
<dbReference type="SUPFAM" id="SSF46609">
    <property type="entry name" value="Fe,Mn superoxide dismutase (SOD), N-terminal domain"/>
    <property type="match status" value="1"/>
</dbReference>
<name>A0A1B2JHT1_PICPA</name>
<dbReference type="Pfam" id="PF02777">
    <property type="entry name" value="Sod_Fe_C"/>
    <property type="match status" value="2"/>
</dbReference>
<dbReference type="GO" id="GO:0005737">
    <property type="term" value="C:cytoplasm"/>
    <property type="evidence" value="ECO:0007669"/>
    <property type="project" value="TreeGrafter"/>
</dbReference>
<evidence type="ECO:0000313" key="4">
    <source>
        <dbReference type="Proteomes" id="UP000094565"/>
    </source>
</evidence>
<feature type="domain" description="Manganese/iron superoxide dismutase C-terminal" evidence="2">
    <location>
        <begin position="189"/>
        <end position="248"/>
    </location>
</feature>
<dbReference type="GO" id="GO:0004784">
    <property type="term" value="F:superoxide dismutase activity"/>
    <property type="evidence" value="ECO:0007669"/>
    <property type="project" value="InterPro"/>
</dbReference>
<evidence type="ECO:0000313" key="3">
    <source>
        <dbReference type="EMBL" id="ANZ77586.1"/>
    </source>
</evidence>
<evidence type="ECO:0000259" key="2">
    <source>
        <dbReference type="Pfam" id="PF02777"/>
    </source>
</evidence>
<dbReference type="SUPFAM" id="SSF54719">
    <property type="entry name" value="Fe,Mn superoxide dismutase (SOD), C-terminal domain"/>
    <property type="match status" value="1"/>
</dbReference>
<dbReference type="EMBL" id="CP014587">
    <property type="protein sequence ID" value="ANZ77586.1"/>
    <property type="molecule type" value="Genomic_DNA"/>
</dbReference>
<dbReference type="GO" id="GO:0046872">
    <property type="term" value="F:metal ion binding"/>
    <property type="evidence" value="ECO:0007669"/>
    <property type="project" value="InterPro"/>
</dbReference>
<accession>A0A1B2JHT1</accession>
<dbReference type="InterPro" id="IPR036324">
    <property type="entry name" value="Mn/Fe_SOD_N_sf"/>
</dbReference>
<reference evidence="3 4" key="1">
    <citation type="submission" date="2016-02" db="EMBL/GenBank/DDBJ databases">
        <title>Comparative genomic and transcriptomic foundation for Pichia pastoris.</title>
        <authorList>
            <person name="Love K.R."/>
            <person name="Shah K.A."/>
            <person name="Whittaker C.A."/>
            <person name="Wu J."/>
            <person name="Bartlett M.C."/>
            <person name="Ma D."/>
            <person name="Leeson R.L."/>
            <person name="Priest M."/>
            <person name="Young S.K."/>
            <person name="Love J.C."/>
        </authorList>
    </citation>
    <scope>NUCLEOTIDE SEQUENCE [LARGE SCALE GENOMIC DNA]</scope>
    <source>
        <strain evidence="3 4">ATCC 28485</strain>
    </source>
</reference>
<gene>
    <name evidence="3" type="primary">RSM26</name>
    <name evidence="3" type="ORF">ATY40_BA7504524</name>
</gene>
<dbReference type="OrthoDB" id="275227at2759"/>
<dbReference type="Proteomes" id="UP000094565">
    <property type="component" value="Chromosome 4"/>
</dbReference>
<keyword evidence="4" id="KW-1185">Reference proteome</keyword>
<protein>
    <submittedName>
        <fullName evidence="3">BA75_04524T0</fullName>
    </submittedName>
</protein>
<feature type="domain" description="Manganese/iron superoxide dismutase C-terminal" evidence="2">
    <location>
        <begin position="112"/>
        <end position="171"/>
    </location>
</feature>